<dbReference type="HOGENOM" id="CLU_059105_0_0_1"/>
<accession>M1DBS8</accession>
<keyword evidence="3" id="KW-1185">Reference proteome</keyword>
<dbReference type="Gramene" id="PGSC0003DMT400086453">
    <property type="protein sequence ID" value="PGSC0003DMT400086453"/>
    <property type="gene ID" value="PGSC0003DMG400036024"/>
</dbReference>
<reference evidence="3" key="1">
    <citation type="journal article" date="2011" name="Nature">
        <title>Genome sequence and analysis of the tuber crop potato.</title>
        <authorList>
            <consortium name="The Potato Genome Sequencing Consortium"/>
        </authorList>
    </citation>
    <scope>NUCLEOTIDE SEQUENCE [LARGE SCALE GENOMIC DNA]</scope>
    <source>
        <strain evidence="3">cv. DM1-3 516 R44</strain>
    </source>
</reference>
<dbReference type="PaxDb" id="4113-PGSC0003DMT400086453"/>
<evidence type="ECO:0000313" key="3">
    <source>
        <dbReference type="Proteomes" id="UP000011115"/>
    </source>
</evidence>
<organism evidence="2 3">
    <name type="scientific">Solanum tuberosum</name>
    <name type="common">Potato</name>
    <dbReference type="NCBI Taxonomy" id="4113"/>
    <lineage>
        <taxon>Eukaryota</taxon>
        <taxon>Viridiplantae</taxon>
        <taxon>Streptophyta</taxon>
        <taxon>Embryophyta</taxon>
        <taxon>Tracheophyta</taxon>
        <taxon>Spermatophyta</taxon>
        <taxon>Magnoliopsida</taxon>
        <taxon>eudicotyledons</taxon>
        <taxon>Gunneridae</taxon>
        <taxon>Pentapetalae</taxon>
        <taxon>asterids</taxon>
        <taxon>lamiids</taxon>
        <taxon>Solanales</taxon>
        <taxon>Solanaceae</taxon>
        <taxon>Solanoideae</taxon>
        <taxon>Solaneae</taxon>
        <taxon>Solanum</taxon>
    </lineage>
</organism>
<protein>
    <submittedName>
        <fullName evidence="2">'chromo' domain containing protein</fullName>
    </submittedName>
</protein>
<dbReference type="AlphaFoldDB" id="M1DBS8"/>
<reference evidence="2" key="2">
    <citation type="submission" date="2015-06" db="UniProtKB">
        <authorList>
            <consortium name="EnsemblPlants"/>
        </authorList>
    </citation>
    <scope>IDENTIFICATION</scope>
    <source>
        <strain evidence="2">DM1-3 516 R44</strain>
    </source>
</reference>
<sequence length="339" mass="37664">MVNTMFNDVRPVAPVNAPAKQSATRGHGRGMGRERVRGRGRERVTPTRDGAPVKNAPRNEAPLVHHEEVEENVEVENEKNVGQEEEVQTETTCIPPLDPVLAQQIMSFLKGLVGPGLFPYVQATQAPANPLIAITVPKVGGTVGTNVFFHLLLGPVMTGNEHEMLTKFFKLKPPVFHGSENEDAYEFLLDCYERLHKLGIVHQHGVEFVTFQLQGEFHAPFLEKYVPQTLRARKNDKFMALEQGGKGFNEVTYFVKKVEQVRRDGQTKALSKKANNLGYFQGSYSRGSKRPTLAAQPIQSFMPASIGHLLIALVIIVETWAYEERLSPPAHDGFCATAV</sequence>
<feature type="region of interest" description="Disordered" evidence="1">
    <location>
        <begin position="15"/>
        <end position="57"/>
    </location>
</feature>
<dbReference type="InParanoid" id="M1DBS8"/>
<dbReference type="EnsemblPlants" id="PGSC0003DMT400086453">
    <property type="protein sequence ID" value="PGSC0003DMT400086453"/>
    <property type="gene ID" value="PGSC0003DMG400036024"/>
</dbReference>
<dbReference type="Proteomes" id="UP000011115">
    <property type="component" value="Unassembled WGS sequence"/>
</dbReference>
<name>M1DBS8_SOLTU</name>
<dbReference type="eggNOG" id="ENOG502R85Z">
    <property type="taxonomic scope" value="Eukaryota"/>
</dbReference>
<evidence type="ECO:0000256" key="1">
    <source>
        <dbReference type="SAM" id="MobiDB-lite"/>
    </source>
</evidence>
<feature type="compositionally biased region" description="Basic and acidic residues" evidence="1">
    <location>
        <begin position="31"/>
        <end position="46"/>
    </location>
</feature>
<proteinExistence type="predicted"/>
<evidence type="ECO:0000313" key="2">
    <source>
        <dbReference type="EnsemblPlants" id="PGSC0003DMT400086453"/>
    </source>
</evidence>